<dbReference type="InterPro" id="IPR052560">
    <property type="entry name" value="RdDP_mobile_element"/>
</dbReference>
<evidence type="ECO:0000313" key="4">
    <source>
        <dbReference type="EMBL" id="SOQ39408.1"/>
    </source>
</evidence>
<dbReference type="CDD" id="cd09276">
    <property type="entry name" value="Rnase_HI_RT_non_LTR"/>
    <property type="match status" value="1"/>
</dbReference>
<evidence type="ECO:0000256" key="1">
    <source>
        <dbReference type="SAM" id="MobiDB-lite"/>
    </source>
</evidence>
<feature type="domain" description="Reverse transcriptase" evidence="2">
    <location>
        <begin position="920"/>
        <end position="1194"/>
    </location>
</feature>
<dbReference type="Gene3D" id="3.60.10.10">
    <property type="entry name" value="Endonuclease/exonuclease/phosphatase"/>
    <property type="match status" value="1"/>
</dbReference>
<dbReference type="SUPFAM" id="SSF56672">
    <property type="entry name" value="DNA/RNA polymerases"/>
    <property type="match status" value="1"/>
</dbReference>
<name>A0A2H1VEZ4_SPOFR</name>
<feature type="region of interest" description="Disordered" evidence="1">
    <location>
        <begin position="27"/>
        <end position="89"/>
    </location>
</feature>
<feature type="compositionally biased region" description="Basic and acidic residues" evidence="1">
    <location>
        <begin position="32"/>
        <end position="51"/>
    </location>
</feature>
<gene>
    <name evidence="4" type="ORF">SFRICE_037889</name>
</gene>
<feature type="domain" description="RNase H type-1" evidence="3">
    <location>
        <begin position="1405"/>
        <end position="1537"/>
    </location>
</feature>
<protein>
    <submittedName>
        <fullName evidence="4">SFRICE_037889</fullName>
    </submittedName>
</protein>
<dbReference type="Gene3D" id="3.30.70.270">
    <property type="match status" value="1"/>
</dbReference>
<dbReference type="InterPro" id="IPR012337">
    <property type="entry name" value="RNaseH-like_sf"/>
</dbReference>
<dbReference type="InterPro" id="IPR036691">
    <property type="entry name" value="Endo/exonu/phosph_ase_sf"/>
</dbReference>
<evidence type="ECO:0000259" key="3">
    <source>
        <dbReference type="PROSITE" id="PS50879"/>
    </source>
</evidence>
<reference evidence="4" key="1">
    <citation type="submission" date="2016-07" db="EMBL/GenBank/DDBJ databases">
        <authorList>
            <person name="Bretaudeau A."/>
        </authorList>
    </citation>
    <scope>NUCLEOTIDE SEQUENCE</scope>
    <source>
        <strain evidence="4">Rice</strain>
        <tissue evidence="4">Whole body</tissue>
    </source>
</reference>
<accession>A0A2H1VEZ4</accession>
<dbReference type="CDD" id="cd01650">
    <property type="entry name" value="RT_nLTR_like"/>
    <property type="match status" value="1"/>
</dbReference>
<dbReference type="InterPro" id="IPR036397">
    <property type="entry name" value="RNaseH_sf"/>
</dbReference>
<dbReference type="SUPFAM" id="SSF56219">
    <property type="entry name" value="DNase I-like"/>
    <property type="match status" value="1"/>
</dbReference>
<dbReference type="InterPro" id="IPR000477">
    <property type="entry name" value="RT_dom"/>
</dbReference>
<dbReference type="PROSITE" id="PS50878">
    <property type="entry name" value="RT_POL"/>
    <property type="match status" value="1"/>
</dbReference>
<dbReference type="GO" id="GO:0071897">
    <property type="term" value="P:DNA biosynthetic process"/>
    <property type="evidence" value="ECO:0007669"/>
    <property type="project" value="UniProtKB-ARBA"/>
</dbReference>
<dbReference type="PANTHER" id="PTHR36688:SF2">
    <property type="entry name" value="ENDONUCLEASE_EXONUCLEASE_PHOSPHATASE DOMAIN-CONTAINING PROTEIN"/>
    <property type="match status" value="1"/>
</dbReference>
<sequence>MGENSSGTDLSDSEIVKRCEEQLIEMEVEDVGIGKRADGIARSVEKRKEREDDSSEDGFITVNRRKPKRLIRSDSTDTRNGNGTEKNGEKVTNTHEVCITSQNELPKPIAMAKLLSSENMKNILRIKYKSSFKAMIQFKIIEDAEKLLNCQKIKDMGLRCQLTQEMTTCYGIVKGIDLELNEDEIKNILKSNTEVLSIKRLQRLNSEGKWIDCESIRISFKGDVLPQYVYAYDCRFIVEAYTFPVTQCSGCWKFGHLIKYCPAKKICCPKCGGNHDNCSLEEYKCLNCKGDHFVLDRKCPMYIKEKTIRKIMSEEQITYRNALQRYMDKKQEMNKDTMDTSYITNTQSIIPPNPATETYSSVLTRALVHQELHENKNKQEELRQTEKPAAIINKKVTSKQVTTKNTNKTYNNKNDDIFELRVDEECSTSQRIEEGTKRSEQLLCKFEWKKIWEKIKSIIRSEIMDSLQKIIKLNLFQWNSQSLRPKLVSFSELLIQENIHIAIISETWFDCEDSVNISGFNVYRNDRYDGYGGVALLVHKSVQSHLVSLNNNNVGIEMVCVKLLNCKDLEYVVSLYCPSSVQTQPSDWNDIFSHFTGKTIIAGDFNGHHTNWSVKSDTRGTQVMDAALDNDFISVNNGHATRVKLVNGILQQTSPDVSFITSDVAIKFDWQVFNENLGSDHLIIKMTANVFNTIHIHKKRNFKNANWGDYRETINRCILEFNETACNVQQITIESAANKHIPYYKLTEQPDEKFKPKNYWTPYLSQLVAQRRLSLSTFRKNPTPENFIKLEKITLESQKQIKKARNQGWQKFCNSIDEVTSAPEMWRRMRWMKGFKHQRPCIPFEKQNELLRSLTSDYVSSCIPYFSSKNEVLEMDFTIQELENCLKKKDTAPGYDGISYSMIYNLPKVGKQFLVKIFNVVFSLGIVPVQWRNIVIIPIPKHSNNLNTDIKLRPISLISCICKTFHLMICKRIEWFVEKNKLISPYTVGFRKSQSSLDALSRLVSYIQIGFTKNAPTIACFLDIENAYNNVLNESVTKVLDEIQIGSKFCVYLWSFISERHLIMKSCNSQGTECRWTNRGLPQGDPLSPLLFNLVTYRICHQVQNVIVSQYADDFVIYISNKQIAECEHALQDALNCIVALLGEIGLSLSSAKSNFCIYSRGRRRILPTLKVYDQPLNIVECIKYLGLWIDRSLLWRKHINELIEKCTKYLNMLKILAGSSWGIHTKHMRRLYISIIRSRIDYGSYLYDSAAKTHVYKLDKVQNQALRVVGGFIRSSPIHVMESELHIPPLFLRRQYLCYKHILKSRSWTNNLNINIISELSSLINNSYWVNKKKPLLASTLNELRQLKIVSSDVLKMFTLDVWVSTIQTKGVIRCDLENIKQSKECYDPNLLVNEVVAELHSKYKDWDKIFTDGSKNVNGGGAAFFHRNLDVKASFRIDASVSIMSLELIAIYKAVVYALDQNLYKTAIFTDSKSALQHVARCASGCRGASIAYDILRIISIINKDEIRIILQWVPAHIGLKGNEEADRLAKLAINAENDISYLPDYWEYVSKIKKACYEKWKDHFNEISNQKGIWYKVIQSEPPRAPWFDDTELSRSFVKIALRLRSGHFPSAKFAFLMRKAASPNCEVCNTIEDVQHLLMECTKNKDERDALIRDFDLNVFDLGLVFTILANPKSKVAKRLCGLVQHVT</sequence>
<evidence type="ECO:0000259" key="2">
    <source>
        <dbReference type="PROSITE" id="PS50878"/>
    </source>
</evidence>
<dbReference type="GO" id="GO:0042575">
    <property type="term" value="C:DNA polymerase complex"/>
    <property type="evidence" value="ECO:0007669"/>
    <property type="project" value="UniProtKB-ARBA"/>
</dbReference>
<proteinExistence type="predicted"/>
<dbReference type="Gene3D" id="3.30.420.10">
    <property type="entry name" value="Ribonuclease H-like superfamily/Ribonuclease H"/>
    <property type="match status" value="1"/>
</dbReference>
<dbReference type="InterPro" id="IPR005135">
    <property type="entry name" value="Endo/exonuclease/phosphatase"/>
</dbReference>
<dbReference type="Pfam" id="PF14529">
    <property type="entry name" value="Exo_endo_phos_2"/>
    <property type="match status" value="1"/>
</dbReference>
<dbReference type="PROSITE" id="PS50879">
    <property type="entry name" value="RNASE_H_1"/>
    <property type="match status" value="1"/>
</dbReference>
<organism evidence="4">
    <name type="scientific">Spodoptera frugiperda</name>
    <name type="common">Fall armyworm</name>
    <dbReference type="NCBI Taxonomy" id="7108"/>
    <lineage>
        <taxon>Eukaryota</taxon>
        <taxon>Metazoa</taxon>
        <taxon>Ecdysozoa</taxon>
        <taxon>Arthropoda</taxon>
        <taxon>Hexapoda</taxon>
        <taxon>Insecta</taxon>
        <taxon>Pterygota</taxon>
        <taxon>Neoptera</taxon>
        <taxon>Endopterygota</taxon>
        <taxon>Lepidoptera</taxon>
        <taxon>Glossata</taxon>
        <taxon>Ditrysia</taxon>
        <taxon>Noctuoidea</taxon>
        <taxon>Noctuidae</taxon>
        <taxon>Amphipyrinae</taxon>
        <taxon>Spodoptera</taxon>
    </lineage>
</organism>
<dbReference type="Pfam" id="PF00078">
    <property type="entry name" value="RVT_1"/>
    <property type="match status" value="1"/>
</dbReference>
<dbReference type="EMBL" id="ODYU01002213">
    <property type="protein sequence ID" value="SOQ39408.1"/>
    <property type="molecule type" value="Genomic_DNA"/>
</dbReference>
<dbReference type="PANTHER" id="PTHR36688">
    <property type="entry name" value="ENDO/EXONUCLEASE/PHOSPHATASE DOMAIN-CONTAINING PROTEIN"/>
    <property type="match status" value="1"/>
</dbReference>
<dbReference type="Pfam" id="PF00075">
    <property type="entry name" value="RNase_H"/>
    <property type="match status" value="1"/>
</dbReference>
<dbReference type="InterPro" id="IPR043502">
    <property type="entry name" value="DNA/RNA_pol_sf"/>
</dbReference>
<dbReference type="SUPFAM" id="SSF53098">
    <property type="entry name" value="Ribonuclease H-like"/>
    <property type="match status" value="1"/>
</dbReference>
<dbReference type="GO" id="GO:0004523">
    <property type="term" value="F:RNA-DNA hybrid ribonuclease activity"/>
    <property type="evidence" value="ECO:0007669"/>
    <property type="project" value="InterPro"/>
</dbReference>
<dbReference type="InterPro" id="IPR043128">
    <property type="entry name" value="Rev_trsase/Diguanyl_cyclase"/>
</dbReference>
<dbReference type="GO" id="GO:0003676">
    <property type="term" value="F:nucleic acid binding"/>
    <property type="evidence" value="ECO:0007669"/>
    <property type="project" value="InterPro"/>
</dbReference>
<dbReference type="InterPro" id="IPR002156">
    <property type="entry name" value="RNaseH_domain"/>
</dbReference>